<evidence type="ECO:0000313" key="2">
    <source>
        <dbReference type="EMBL" id="THE63385.1"/>
    </source>
</evidence>
<dbReference type="Proteomes" id="UP000318864">
    <property type="component" value="Unassembled WGS sequence"/>
</dbReference>
<accession>A0A4S3TKD3</accession>
<feature type="transmembrane region" description="Helical" evidence="1">
    <location>
        <begin position="166"/>
        <end position="183"/>
    </location>
</feature>
<feature type="transmembrane region" description="Helical" evidence="1">
    <location>
        <begin position="77"/>
        <end position="95"/>
    </location>
</feature>
<comment type="caution">
    <text evidence="2">The sequence shown here is derived from an EMBL/GenBank/DDBJ whole genome shotgun (WGS) entry which is preliminary data.</text>
</comment>
<evidence type="ECO:0000313" key="3">
    <source>
        <dbReference type="Proteomes" id="UP000318864"/>
    </source>
</evidence>
<feature type="transmembrane region" description="Helical" evidence="1">
    <location>
        <begin position="101"/>
        <end position="120"/>
    </location>
</feature>
<proteinExistence type="predicted"/>
<reference evidence="2 3" key="1">
    <citation type="submission" date="2018-10" db="EMBL/GenBank/DDBJ databases">
        <title>Natronolimnobius sp. XQ-INN 246 isolated from Inner Mongolia Autonomous Region of China.</title>
        <authorList>
            <person name="Xue Q."/>
        </authorList>
    </citation>
    <scope>NUCLEOTIDE SEQUENCE [LARGE SCALE GENOMIC DNA]</scope>
    <source>
        <strain evidence="2 3">XQ-INN 246</strain>
    </source>
</reference>
<keyword evidence="1" id="KW-0812">Transmembrane</keyword>
<feature type="transmembrane region" description="Helical" evidence="1">
    <location>
        <begin position="132"/>
        <end position="154"/>
    </location>
</feature>
<dbReference type="Pfam" id="PF24363">
    <property type="entry name" value="DUF7519"/>
    <property type="match status" value="1"/>
</dbReference>
<gene>
    <name evidence="2" type="ORF">D8Y22_18785</name>
</gene>
<organism evidence="2 3">
    <name type="scientific">Salinadaptatus halalkaliphilus</name>
    <dbReference type="NCBI Taxonomy" id="2419781"/>
    <lineage>
        <taxon>Archaea</taxon>
        <taxon>Methanobacteriati</taxon>
        <taxon>Methanobacteriota</taxon>
        <taxon>Stenosarchaea group</taxon>
        <taxon>Halobacteria</taxon>
        <taxon>Halobacteriales</taxon>
        <taxon>Natrialbaceae</taxon>
        <taxon>Salinadaptatus</taxon>
    </lineage>
</organism>
<dbReference type="AlphaFoldDB" id="A0A4S3TKD3"/>
<keyword evidence="1" id="KW-0472">Membrane</keyword>
<dbReference type="EMBL" id="RBZW01000066">
    <property type="protein sequence ID" value="THE63385.1"/>
    <property type="molecule type" value="Genomic_DNA"/>
</dbReference>
<dbReference type="OrthoDB" id="157642at2157"/>
<keyword evidence="3" id="KW-1185">Reference proteome</keyword>
<dbReference type="InterPro" id="IPR055941">
    <property type="entry name" value="DUF7519"/>
</dbReference>
<keyword evidence="1" id="KW-1133">Transmembrane helix</keyword>
<name>A0A4S3TKD3_9EURY</name>
<sequence length="187" mass="18360">MDSQPFEKIESASDRPFDAVELTHRPSVASSVVAVAAAGFGALLAGLGSVNGLAIGAVGGAVLGVGLIRGHRTAVDIGALAVFAGVVIGGLGSTAVEPTVLGTIATVLAWDLAHGGIGLGEQLGRESPTRRLEAVLFVSSLSVGLVSGLLGYAVSLVGAGALPVDAVVLLVTAAALLTVALGARRSY</sequence>
<feature type="transmembrane region" description="Helical" evidence="1">
    <location>
        <begin position="32"/>
        <end position="65"/>
    </location>
</feature>
<evidence type="ECO:0000256" key="1">
    <source>
        <dbReference type="SAM" id="Phobius"/>
    </source>
</evidence>
<protein>
    <submittedName>
        <fullName evidence="2">Uncharacterized protein</fullName>
    </submittedName>
</protein>